<feature type="compositionally biased region" description="Basic and acidic residues" evidence="1">
    <location>
        <begin position="118"/>
        <end position="132"/>
    </location>
</feature>
<accession>A0A6J0PHQ4</accession>
<organism evidence="2 3">
    <name type="scientific">Elaeis guineensis var. tenera</name>
    <name type="common">Oil palm</name>
    <dbReference type="NCBI Taxonomy" id="51953"/>
    <lineage>
        <taxon>Eukaryota</taxon>
        <taxon>Viridiplantae</taxon>
        <taxon>Streptophyta</taxon>
        <taxon>Embryophyta</taxon>
        <taxon>Tracheophyta</taxon>
        <taxon>Spermatophyta</taxon>
        <taxon>Magnoliopsida</taxon>
        <taxon>Liliopsida</taxon>
        <taxon>Arecaceae</taxon>
        <taxon>Arecoideae</taxon>
        <taxon>Cocoseae</taxon>
        <taxon>Elaeidinae</taxon>
        <taxon>Elaeis</taxon>
    </lineage>
</organism>
<proteinExistence type="predicted"/>
<gene>
    <name evidence="3" type="primary">LOC109505605</name>
</gene>
<sequence>MRPTDAEIRQFATRKRPASEAGPSRPPKKPAPAVPTVEVSVTDQSEPVIALAAPAARAEERPVEEAAERTSAASPDAAKPDVVREAEHHPAASVATAGGAGSTSSIPSLPVPSIGAADRGKAPMEPTDETRSGSRSVPPSAHYPEGASALADHNLARRLCQGILLPIDVESLRSR</sequence>
<name>A0A6J0PHQ4_ELAGV</name>
<evidence type="ECO:0000313" key="3">
    <source>
        <dbReference type="RefSeq" id="XP_019704672.1"/>
    </source>
</evidence>
<feature type="compositionally biased region" description="Basic and acidic residues" evidence="1">
    <location>
        <begin position="78"/>
        <end position="90"/>
    </location>
</feature>
<dbReference type="AlphaFoldDB" id="A0A6J0PHQ4"/>
<feature type="region of interest" description="Disordered" evidence="1">
    <location>
        <begin position="1"/>
        <end position="149"/>
    </location>
</feature>
<reference evidence="3" key="1">
    <citation type="submission" date="2025-08" db="UniProtKB">
        <authorList>
            <consortium name="RefSeq"/>
        </authorList>
    </citation>
    <scope>IDENTIFICATION</scope>
</reference>
<feature type="compositionally biased region" description="Low complexity" evidence="1">
    <location>
        <begin position="46"/>
        <end position="56"/>
    </location>
</feature>
<evidence type="ECO:0000256" key="1">
    <source>
        <dbReference type="SAM" id="MobiDB-lite"/>
    </source>
</evidence>
<evidence type="ECO:0000313" key="2">
    <source>
        <dbReference type="Proteomes" id="UP000504607"/>
    </source>
</evidence>
<keyword evidence="2" id="KW-1185">Reference proteome</keyword>
<feature type="compositionally biased region" description="Low complexity" evidence="1">
    <location>
        <begin position="91"/>
        <end position="105"/>
    </location>
</feature>
<dbReference type="RefSeq" id="XP_019704672.1">
    <property type="nucleotide sequence ID" value="XM_019849113.1"/>
</dbReference>
<protein>
    <submittedName>
        <fullName evidence="3">Uncharacterized protein LOC109505605</fullName>
    </submittedName>
</protein>
<dbReference type="InParanoid" id="A0A6J0PHQ4"/>
<feature type="compositionally biased region" description="Basic and acidic residues" evidence="1">
    <location>
        <begin position="57"/>
        <end position="68"/>
    </location>
</feature>
<dbReference type="Proteomes" id="UP000504607">
    <property type="component" value="Chromosome 3"/>
</dbReference>